<protein>
    <submittedName>
        <fullName evidence="1">Uncharacterized protein</fullName>
    </submittedName>
</protein>
<sequence>MLMSLAFSDFQLSHVSVEAKTVVEILPILNQDTSARQPISLAVRAFHSPTNDDSVIRLLDQHAGLHVRELIILTKHWRKSLADDSLTWLKSAHIEFACLQAVSDVAPGQGFRMTFGRVLTLISRGLENSDLAQVLAVKDSYMDIPDKVVEAVRVHAKKALSKMGLKVKEGETFLFVKPSEIRFTQAKCSPNFRDGRSMSETYRQLLAGSIEKRDVDMLRVVEYNKDGHMYSVDNRRLAVFRLLEQNGHTKIVKVRVLARSELYRDEWKKKFTLRSGTFSTTTHGRSITISGEGWTVGIDKKET</sequence>
<organism evidence="1 2">
    <name type="scientific">Symbiodinium pilosum</name>
    <name type="common">Dinoflagellate</name>
    <dbReference type="NCBI Taxonomy" id="2952"/>
    <lineage>
        <taxon>Eukaryota</taxon>
        <taxon>Sar</taxon>
        <taxon>Alveolata</taxon>
        <taxon>Dinophyceae</taxon>
        <taxon>Suessiales</taxon>
        <taxon>Symbiodiniaceae</taxon>
        <taxon>Symbiodinium</taxon>
    </lineage>
</organism>
<gene>
    <name evidence="1" type="ORF">SPIL2461_LOCUS3924</name>
</gene>
<dbReference type="AlphaFoldDB" id="A0A812L1S4"/>
<dbReference type="EMBL" id="CAJNIZ010004947">
    <property type="protein sequence ID" value="CAE7237499.1"/>
    <property type="molecule type" value="Genomic_DNA"/>
</dbReference>
<reference evidence="1" key="1">
    <citation type="submission" date="2021-02" db="EMBL/GenBank/DDBJ databases">
        <authorList>
            <person name="Dougan E. K."/>
            <person name="Rhodes N."/>
            <person name="Thang M."/>
            <person name="Chan C."/>
        </authorList>
    </citation>
    <scope>NUCLEOTIDE SEQUENCE</scope>
</reference>
<comment type="caution">
    <text evidence="1">The sequence shown here is derived from an EMBL/GenBank/DDBJ whole genome shotgun (WGS) entry which is preliminary data.</text>
</comment>
<keyword evidence="2" id="KW-1185">Reference proteome</keyword>
<proteinExistence type="predicted"/>
<dbReference type="Proteomes" id="UP000649617">
    <property type="component" value="Unassembled WGS sequence"/>
</dbReference>
<evidence type="ECO:0000313" key="1">
    <source>
        <dbReference type="EMBL" id="CAE7237499.1"/>
    </source>
</evidence>
<evidence type="ECO:0000313" key="2">
    <source>
        <dbReference type="Proteomes" id="UP000649617"/>
    </source>
</evidence>
<name>A0A812L1S4_SYMPI</name>
<accession>A0A812L1S4</accession>
<dbReference type="OrthoDB" id="420256at2759"/>